<dbReference type="PANTHER" id="PTHR42897:SF2">
    <property type="entry name" value="PYRUVATE SYNTHASE SUBUNIT PORB"/>
    <property type="match status" value="1"/>
</dbReference>
<evidence type="ECO:0000313" key="3">
    <source>
        <dbReference type="EMBL" id="MEY6432417.1"/>
    </source>
</evidence>
<name>A0ABV4BGF3_9GAMM</name>
<evidence type="ECO:0000259" key="2">
    <source>
        <dbReference type="Pfam" id="PF02775"/>
    </source>
</evidence>
<comment type="caution">
    <text evidence="3">The sequence shown here is derived from an EMBL/GenBank/DDBJ whole genome shotgun (WGS) entry which is preliminary data.</text>
</comment>
<protein>
    <submittedName>
        <fullName evidence="3">Thiamine pyrophosphate-dependent enzyme</fullName>
    </submittedName>
</protein>
<dbReference type="InterPro" id="IPR029061">
    <property type="entry name" value="THDP-binding"/>
</dbReference>
<feature type="domain" description="Thiamine pyrophosphate enzyme TPP-binding" evidence="2">
    <location>
        <begin position="91"/>
        <end position="235"/>
    </location>
</feature>
<dbReference type="Proteomes" id="UP001564408">
    <property type="component" value="Unassembled WGS sequence"/>
</dbReference>
<accession>A0ABV4BGF3</accession>
<dbReference type="Gene3D" id="3.40.50.970">
    <property type="match status" value="2"/>
</dbReference>
<organism evidence="3 4">
    <name type="scientific">Thioalkalicoccus limnaeus</name>
    <dbReference type="NCBI Taxonomy" id="120681"/>
    <lineage>
        <taxon>Bacteria</taxon>
        <taxon>Pseudomonadati</taxon>
        <taxon>Pseudomonadota</taxon>
        <taxon>Gammaproteobacteria</taxon>
        <taxon>Chromatiales</taxon>
        <taxon>Chromatiaceae</taxon>
        <taxon>Thioalkalicoccus</taxon>
    </lineage>
</organism>
<dbReference type="InterPro" id="IPR051479">
    <property type="entry name" value="PorB-like"/>
</dbReference>
<dbReference type="InterPro" id="IPR011766">
    <property type="entry name" value="TPP_enzyme_TPP-bd"/>
</dbReference>
<sequence length="291" mass="31708">MSTSILKVNPFFDDVMPQEYLELAENGPFDAGKRVRDLGTFKELIEEHPLCAGCNLALAFRLVVASVPVPEDTIFVGSTGCSSLAFSQLGLHNIHSLFGNQNAVASGLKRALQIRFPDRTKDVIVMAGDGATADIGLDITLHSWFRGEKITTVMFDNELYANTGGQESGMSQVGSVLNMAPTGKKFRKIDLPELARVSGCAYVAKVSVARPQVVGRSLRKAVLVARAIGPTYVQVHTPCPTNLKMKPCDGIQEAEERLKTDYAFLEFISPDAEKFLQTAETRSSRPAEEKV</sequence>
<dbReference type="SUPFAM" id="SSF52518">
    <property type="entry name" value="Thiamin diphosphate-binding fold (THDP-binding)"/>
    <property type="match status" value="1"/>
</dbReference>
<keyword evidence="4" id="KW-1185">Reference proteome</keyword>
<dbReference type="Pfam" id="PF02775">
    <property type="entry name" value="TPP_enzyme_C"/>
    <property type="match status" value="1"/>
</dbReference>
<gene>
    <name evidence="3" type="ORF">ABC977_08380</name>
</gene>
<dbReference type="RefSeq" id="WP_369666804.1">
    <property type="nucleotide sequence ID" value="NZ_JBDKXB010000008.1"/>
</dbReference>
<proteinExistence type="predicted"/>
<evidence type="ECO:0000313" key="4">
    <source>
        <dbReference type="Proteomes" id="UP001564408"/>
    </source>
</evidence>
<dbReference type="PANTHER" id="PTHR42897">
    <property type="entry name" value="PYRUVATE SYNTHASE SUBUNIT PORB"/>
    <property type="match status" value="1"/>
</dbReference>
<dbReference type="EMBL" id="JBDKXB010000008">
    <property type="protein sequence ID" value="MEY6432417.1"/>
    <property type="molecule type" value="Genomic_DNA"/>
</dbReference>
<reference evidence="3 4" key="1">
    <citation type="submission" date="2024-05" db="EMBL/GenBank/DDBJ databases">
        <title>Genome Sequence and Characterization of the New Strain Purple Sulfur Bacterium of Genus Thioalkalicoccus.</title>
        <authorList>
            <person name="Bryantseva I.A."/>
            <person name="Kyndt J.A."/>
            <person name="Imhoff J.F."/>
        </authorList>
    </citation>
    <scope>NUCLEOTIDE SEQUENCE [LARGE SCALE GENOMIC DNA]</scope>
    <source>
        <strain evidence="3 4">Um2</strain>
    </source>
</reference>
<evidence type="ECO:0000256" key="1">
    <source>
        <dbReference type="ARBA" id="ARBA00023002"/>
    </source>
</evidence>
<keyword evidence="1" id="KW-0560">Oxidoreductase</keyword>